<name>A0A366DN63_9NOCA</name>
<dbReference type="Proteomes" id="UP000252586">
    <property type="component" value="Unassembled WGS sequence"/>
</dbReference>
<dbReference type="AlphaFoldDB" id="A0A366DN63"/>
<evidence type="ECO:0000313" key="3">
    <source>
        <dbReference type="Proteomes" id="UP000252586"/>
    </source>
</evidence>
<gene>
    <name evidence="2" type="ORF">DFR74_10570</name>
</gene>
<evidence type="ECO:0000256" key="1">
    <source>
        <dbReference type="SAM" id="MobiDB-lite"/>
    </source>
</evidence>
<dbReference type="RefSeq" id="WP_067505869.1">
    <property type="nucleotide sequence ID" value="NZ_JADLRS010000004.1"/>
</dbReference>
<accession>A0A366DN63</accession>
<reference evidence="2 3" key="1">
    <citation type="submission" date="2018-06" db="EMBL/GenBank/DDBJ databases">
        <title>Genomic Encyclopedia of Type Strains, Phase IV (KMG-IV): sequencing the most valuable type-strain genomes for metagenomic binning, comparative biology and taxonomic classification.</title>
        <authorList>
            <person name="Goeker M."/>
        </authorList>
    </citation>
    <scope>NUCLEOTIDE SEQUENCE [LARGE SCALE GENOMIC DNA]</scope>
    <source>
        <strain evidence="2 3">DSM 44599</strain>
    </source>
</reference>
<feature type="region of interest" description="Disordered" evidence="1">
    <location>
        <begin position="140"/>
        <end position="164"/>
    </location>
</feature>
<evidence type="ECO:0000313" key="2">
    <source>
        <dbReference type="EMBL" id="RBO90668.1"/>
    </source>
</evidence>
<keyword evidence="3" id="KW-1185">Reference proteome</keyword>
<comment type="caution">
    <text evidence="2">The sequence shown here is derived from an EMBL/GenBank/DDBJ whole genome shotgun (WGS) entry which is preliminary data.</text>
</comment>
<protein>
    <recommendedName>
        <fullName evidence="4">PE family protein</fullName>
    </recommendedName>
</protein>
<sequence length="164" mass="18411">MSENDTPSPLANLITEAREGRLGLRIEPEDFVYIDRDCTRFLELINEMQREAEAISQIDDKDWGIGADMQMLTSAQTLVSRFKEKAKGSDNSVHALLEEHYKIVQDIQTLHNVIKDRYIAADAEFAQRVNALLERLPENPTPIRAVPSQPGVTTASPQPEPLSP</sequence>
<evidence type="ECO:0008006" key="4">
    <source>
        <dbReference type="Google" id="ProtNLM"/>
    </source>
</evidence>
<proteinExistence type="predicted"/>
<dbReference type="OrthoDB" id="4549006at2"/>
<organism evidence="2 3">
    <name type="scientific">Nocardia puris</name>
    <dbReference type="NCBI Taxonomy" id="208602"/>
    <lineage>
        <taxon>Bacteria</taxon>
        <taxon>Bacillati</taxon>
        <taxon>Actinomycetota</taxon>
        <taxon>Actinomycetes</taxon>
        <taxon>Mycobacteriales</taxon>
        <taxon>Nocardiaceae</taxon>
        <taxon>Nocardia</taxon>
    </lineage>
</organism>
<dbReference type="EMBL" id="QNRE01000005">
    <property type="protein sequence ID" value="RBO90668.1"/>
    <property type="molecule type" value="Genomic_DNA"/>
</dbReference>